<dbReference type="Proteomes" id="UP000030765">
    <property type="component" value="Unassembled WGS sequence"/>
</dbReference>
<proteinExistence type="predicted"/>
<dbReference type="VEuPathDB" id="VectorBase:ASIC012407"/>
<reference evidence="3" key="2">
    <citation type="submission" date="2020-05" db="UniProtKB">
        <authorList>
            <consortium name="EnsemblMetazoa"/>
        </authorList>
    </citation>
    <scope>IDENTIFICATION</scope>
</reference>
<dbReference type="EMBL" id="KE525277">
    <property type="protein sequence ID" value="KFB44527.1"/>
    <property type="molecule type" value="Genomic_DNA"/>
</dbReference>
<dbReference type="AlphaFoldDB" id="A0A084W2T3"/>
<accession>A0A084W2T3</accession>
<keyword evidence="2" id="KW-0808">Transferase</keyword>
<keyword evidence="4" id="KW-1185">Reference proteome</keyword>
<dbReference type="GO" id="GO:0016301">
    <property type="term" value="F:kinase activity"/>
    <property type="evidence" value="ECO:0007669"/>
    <property type="project" value="UniProtKB-KW"/>
</dbReference>
<reference evidence="2 4" key="1">
    <citation type="journal article" date="2014" name="BMC Genomics">
        <title>Genome sequence of Anopheles sinensis provides insight into genetics basis of mosquito competence for malaria parasites.</title>
        <authorList>
            <person name="Zhou D."/>
            <person name="Zhang D."/>
            <person name="Ding G."/>
            <person name="Shi L."/>
            <person name="Hou Q."/>
            <person name="Ye Y."/>
            <person name="Xu Y."/>
            <person name="Zhou H."/>
            <person name="Xiong C."/>
            <person name="Li S."/>
            <person name="Yu J."/>
            <person name="Hong S."/>
            <person name="Yu X."/>
            <person name="Zou P."/>
            <person name="Chen C."/>
            <person name="Chang X."/>
            <person name="Wang W."/>
            <person name="Lv Y."/>
            <person name="Sun Y."/>
            <person name="Ma L."/>
            <person name="Shen B."/>
            <person name="Zhu C."/>
        </authorList>
    </citation>
    <scope>NUCLEOTIDE SEQUENCE [LARGE SCALE GENOMIC DNA]</scope>
</reference>
<feature type="region of interest" description="Disordered" evidence="1">
    <location>
        <begin position="100"/>
        <end position="121"/>
    </location>
</feature>
<gene>
    <name evidence="2" type="ORF">ZHAS_00012407</name>
</gene>
<name>A0A084W2T3_ANOSI</name>
<keyword evidence="2" id="KW-0418">Kinase</keyword>
<sequence length="175" mass="19757">MDSPHEVNCTRSSFVCIITITHRREIEPRVILSPCPTRQHPPEQLAHSDAVFPPTTAEQRKTASHPRHTYEFCFTLTNPNSEALLLHRVMRVTGQCLPMRSRKQPAAPAGSPPPPPTRQQKVAVDQIDRRITCPRNKNHLGGWESKEWDVERAVGPSQAWIMAHGVGVRNSLLIR</sequence>
<protein>
    <submittedName>
        <fullName evidence="2 3">Ribokinase</fullName>
    </submittedName>
</protein>
<evidence type="ECO:0000256" key="1">
    <source>
        <dbReference type="SAM" id="MobiDB-lite"/>
    </source>
</evidence>
<evidence type="ECO:0000313" key="4">
    <source>
        <dbReference type="Proteomes" id="UP000030765"/>
    </source>
</evidence>
<dbReference type="EMBL" id="ATLV01019692">
    <property type="status" value="NOT_ANNOTATED_CDS"/>
    <property type="molecule type" value="Genomic_DNA"/>
</dbReference>
<organism evidence="2">
    <name type="scientific">Anopheles sinensis</name>
    <name type="common">Mosquito</name>
    <dbReference type="NCBI Taxonomy" id="74873"/>
    <lineage>
        <taxon>Eukaryota</taxon>
        <taxon>Metazoa</taxon>
        <taxon>Ecdysozoa</taxon>
        <taxon>Arthropoda</taxon>
        <taxon>Hexapoda</taxon>
        <taxon>Insecta</taxon>
        <taxon>Pterygota</taxon>
        <taxon>Neoptera</taxon>
        <taxon>Endopterygota</taxon>
        <taxon>Diptera</taxon>
        <taxon>Nematocera</taxon>
        <taxon>Culicoidea</taxon>
        <taxon>Culicidae</taxon>
        <taxon>Anophelinae</taxon>
        <taxon>Anopheles</taxon>
    </lineage>
</organism>
<dbReference type="EnsemblMetazoa" id="ASIC012407-RA">
    <property type="protein sequence ID" value="ASIC012407-PA"/>
    <property type="gene ID" value="ASIC012407"/>
</dbReference>
<evidence type="ECO:0000313" key="3">
    <source>
        <dbReference type="EnsemblMetazoa" id="ASIC012407-PA"/>
    </source>
</evidence>
<evidence type="ECO:0000313" key="2">
    <source>
        <dbReference type="EMBL" id="KFB44527.1"/>
    </source>
</evidence>